<dbReference type="AlphaFoldDB" id="A0A0D7X832"/>
<reference evidence="1 2" key="1">
    <citation type="submission" date="2014-11" db="EMBL/GenBank/DDBJ databases">
        <title>Draft Genome Sequences of Paenibacillus polymyxa NRRL B-30509 and Paenibacillus terrae NRRL B-30644, Strains from a Poultry Environment that Produce Tridecaptin A and Paenicidins.</title>
        <authorList>
            <person name="van Belkum M.J."/>
            <person name="Lohans C.T."/>
            <person name="Vederas J.C."/>
        </authorList>
    </citation>
    <scope>NUCLEOTIDE SEQUENCE [LARGE SCALE GENOMIC DNA]</scope>
    <source>
        <strain evidence="1 2">NRRL B-30644</strain>
    </source>
</reference>
<dbReference type="SUPFAM" id="SSF69279">
    <property type="entry name" value="Phage tail proteins"/>
    <property type="match status" value="1"/>
</dbReference>
<protein>
    <recommendedName>
        <fullName evidence="3">Gp5/Type VI secretion system Vgr protein OB-fold domain-containing protein</fullName>
    </recommendedName>
</protein>
<dbReference type="OrthoDB" id="95423at2"/>
<dbReference type="Gene3D" id="3.55.50.10">
    <property type="entry name" value="Baseplate protein-like domains"/>
    <property type="match status" value="1"/>
</dbReference>
<proteinExistence type="predicted"/>
<evidence type="ECO:0000313" key="1">
    <source>
        <dbReference type="EMBL" id="KJD47556.1"/>
    </source>
</evidence>
<dbReference type="PATRIC" id="fig|159743.3.peg.225"/>
<comment type="caution">
    <text evidence="1">The sequence shown here is derived from an EMBL/GenBank/DDBJ whole genome shotgun (WGS) entry which is preliminary data.</text>
</comment>
<accession>A0A0D7X832</accession>
<dbReference type="RefSeq" id="WP_044644345.1">
    <property type="nucleotide sequence ID" value="NZ_JTHP01000001.1"/>
</dbReference>
<organism evidence="1 2">
    <name type="scientific">Paenibacillus terrae</name>
    <dbReference type="NCBI Taxonomy" id="159743"/>
    <lineage>
        <taxon>Bacteria</taxon>
        <taxon>Bacillati</taxon>
        <taxon>Bacillota</taxon>
        <taxon>Bacilli</taxon>
        <taxon>Bacillales</taxon>
        <taxon>Paenibacillaceae</taxon>
        <taxon>Paenibacillus</taxon>
    </lineage>
</organism>
<evidence type="ECO:0000313" key="2">
    <source>
        <dbReference type="Proteomes" id="UP000032534"/>
    </source>
</evidence>
<name>A0A0D7X832_9BACL</name>
<sequence length="464" mass="52978">MGYPIIKYNGTVLSLKNPKVKVVQKMNEHVKVFLTGVLTGTQMEEYTDHMEAGAKLVVSYLNDDQKQIVLFRGLVTQFRIKLVSNVAYLVAEALSYTSQLDEVPHRQSFQNVKMKLQALLEHVLKSYPKANCTSRLKDQLLQEFTMQFDETDWSFLKRIASRLGWGLIPDPIGENPQFYFGLPDGVHKGELKQYNYSLTRKTKPGASKDDNLLYYKVQTTGPKDVLLQIGAEVKFKGKALYVLQSVAFIRHNSLWHEYVLTTSDGMKQELIVNENIRGISLKSKVIGIEQDHVKVFFYEMDKVKPNVKETFAFPYATFYTSEGNTGWYCMPELFDFVDIYFPTHNEKDATVTHSIRKRSKGGDFIKDPSTKIFMTKYRKAIIFEKNEILITGNDDEVVIRLLDDHGIELRSKKDIRVKADGNLVFNAGNTIQVTAKDAIGLKCKTSLVEMDGNIKMTGEKIKTQ</sequence>
<keyword evidence="2" id="KW-1185">Reference proteome</keyword>
<dbReference type="Proteomes" id="UP000032534">
    <property type="component" value="Unassembled WGS sequence"/>
</dbReference>
<gene>
    <name evidence="1" type="ORF">QD47_00975</name>
</gene>
<evidence type="ECO:0008006" key="3">
    <source>
        <dbReference type="Google" id="ProtNLM"/>
    </source>
</evidence>
<dbReference type="EMBL" id="JTHP01000001">
    <property type="protein sequence ID" value="KJD47556.1"/>
    <property type="molecule type" value="Genomic_DNA"/>
</dbReference>